<dbReference type="InterPro" id="IPR016918">
    <property type="entry name" value="UCP029394"/>
</dbReference>
<protein>
    <submittedName>
        <fullName evidence="1">DUF4440 domain-containing protein</fullName>
    </submittedName>
</protein>
<organism evidence="1 2">
    <name type="scientific">Dyella telluris</name>
    <dbReference type="NCBI Taxonomy" id="2763498"/>
    <lineage>
        <taxon>Bacteria</taxon>
        <taxon>Pseudomonadati</taxon>
        <taxon>Pseudomonadota</taxon>
        <taxon>Gammaproteobacteria</taxon>
        <taxon>Lysobacterales</taxon>
        <taxon>Rhodanobacteraceae</taxon>
        <taxon>Dyella</taxon>
    </lineage>
</organism>
<accession>A0A7G8Q5V7</accession>
<dbReference type="KEGG" id="dtl:H8F01_03085"/>
<name>A0A7G8Q5V7_9GAMM</name>
<proteinExistence type="predicted"/>
<dbReference type="Gene3D" id="3.10.450.50">
    <property type="match status" value="1"/>
</dbReference>
<dbReference type="Proteomes" id="UP000515873">
    <property type="component" value="Chromosome"/>
</dbReference>
<dbReference type="AlphaFoldDB" id="A0A7G8Q5V7"/>
<evidence type="ECO:0000313" key="2">
    <source>
        <dbReference type="Proteomes" id="UP000515873"/>
    </source>
</evidence>
<dbReference type="InterPro" id="IPR032710">
    <property type="entry name" value="NTF2-like_dom_sf"/>
</dbReference>
<evidence type="ECO:0000313" key="1">
    <source>
        <dbReference type="EMBL" id="QNK02165.1"/>
    </source>
</evidence>
<reference evidence="1 2" key="1">
    <citation type="submission" date="2020-08" db="EMBL/GenBank/DDBJ databases">
        <title>Dyella sp. G9 isolated from forest soil.</title>
        <authorList>
            <person name="Fu J."/>
            <person name="Qiu L."/>
        </authorList>
    </citation>
    <scope>NUCLEOTIDE SEQUENCE [LARGE SCALE GENOMIC DNA]</scope>
    <source>
        <strain evidence="1 2">G9</strain>
    </source>
</reference>
<dbReference type="RefSeq" id="WP_187057622.1">
    <property type="nucleotide sequence ID" value="NZ_CP060412.1"/>
</dbReference>
<gene>
    <name evidence="1" type="ORF">H8F01_03085</name>
</gene>
<dbReference type="EMBL" id="CP060412">
    <property type="protein sequence ID" value="QNK02165.1"/>
    <property type="molecule type" value="Genomic_DNA"/>
</dbReference>
<dbReference type="SUPFAM" id="SSF54427">
    <property type="entry name" value="NTF2-like"/>
    <property type="match status" value="1"/>
</dbReference>
<sequence length="131" mass="14797">MTTLEQASAEIALLHEQIELWFRGDASADAIDAMTACFADGFRMVTIRGDQLDRDDTHSLFARLHGARPGVVITIDHVAVRVERPDGWLVTYRETQRMIDGSSNQRLSVAWLQPVHHGRPRWSFLQETALA</sequence>
<keyword evidence="2" id="KW-1185">Reference proteome</keyword>
<dbReference type="PIRSF" id="PIRSF029394">
    <property type="entry name" value="UCP029394"/>
    <property type="match status" value="1"/>
</dbReference>